<gene>
    <name evidence="1" type="ORF">MWH26_17125</name>
</gene>
<dbReference type="EMBL" id="CP095848">
    <property type="protein sequence ID" value="UPL48897.1"/>
    <property type="molecule type" value="Genomic_DNA"/>
</dbReference>
<evidence type="ECO:0000313" key="1">
    <source>
        <dbReference type="EMBL" id="UPL48897.1"/>
    </source>
</evidence>
<keyword evidence="2" id="KW-1185">Reference proteome</keyword>
<name>A0ABY4JAB2_9BACT</name>
<protein>
    <submittedName>
        <fullName evidence="1">Uncharacterized protein</fullName>
    </submittedName>
</protein>
<sequence length="97" mass="11275">MRPALKRLQLIERHLLGHHCAAEAAEWQVQLLTDPELATDTEAQRLLYQGLQLAGRQQLRRELNLIHAQLAGTARRHRWLQAAVHGLRRVLPRTLRR</sequence>
<proteinExistence type="predicted"/>
<organism evidence="1 2">
    <name type="scientific">Hymenobacter sublimis</name>
    <dbReference type="NCBI Taxonomy" id="2933777"/>
    <lineage>
        <taxon>Bacteria</taxon>
        <taxon>Pseudomonadati</taxon>
        <taxon>Bacteroidota</taxon>
        <taxon>Cytophagia</taxon>
        <taxon>Cytophagales</taxon>
        <taxon>Hymenobacteraceae</taxon>
        <taxon>Hymenobacter</taxon>
    </lineage>
</organism>
<dbReference type="Proteomes" id="UP000829647">
    <property type="component" value="Chromosome"/>
</dbReference>
<dbReference type="RefSeq" id="WP_244698258.1">
    <property type="nucleotide sequence ID" value="NZ_CP095848.1"/>
</dbReference>
<accession>A0ABY4JAB2</accession>
<evidence type="ECO:0000313" key="2">
    <source>
        <dbReference type="Proteomes" id="UP000829647"/>
    </source>
</evidence>
<reference evidence="1 2" key="1">
    <citation type="submission" date="2022-04" db="EMBL/GenBank/DDBJ databases">
        <title>Hymenobacter sp. isolated from the air.</title>
        <authorList>
            <person name="Won M."/>
            <person name="Lee C.-M."/>
            <person name="Woen H.-Y."/>
            <person name="Kwon S.-W."/>
        </authorList>
    </citation>
    <scope>NUCLEOTIDE SEQUENCE [LARGE SCALE GENOMIC DNA]</scope>
    <source>
        <strain evidence="2">5516 S-25</strain>
    </source>
</reference>